<comment type="caution">
    <text evidence="5">The sequence shown here is derived from an EMBL/GenBank/DDBJ whole genome shotgun (WGS) entry which is preliminary data.</text>
</comment>
<dbReference type="PROSITE" id="PS50222">
    <property type="entry name" value="EF_HAND_2"/>
    <property type="match status" value="1"/>
</dbReference>
<proteinExistence type="inferred from homology"/>
<feature type="region of interest" description="Disordered" evidence="3">
    <location>
        <begin position="433"/>
        <end position="461"/>
    </location>
</feature>
<accession>A0A2P6VCP5</accession>
<dbReference type="InterPro" id="IPR018247">
    <property type="entry name" value="EF_Hand_1_Ca_BS"/>
</dbReference>
<dbReference type="Proteomes" id="UP000239649">
    <property type="component" value="Unassembled WGS sequence"/>
</dbReference>
<dbReference type="GO" id="GO:0046785">
    <property type="term" value="P:microtubule polymerization"/>
    <property type="evidence" value="ECO:0007669"/>
    <property type="project" value="InterPro"/>
</dbReference>
<keyword evidence="6" id="KW-1185">Reference proteome</keyword>
<evidence type="ECO:0000259" key="4">
    <source>
        <dbReference type="PROSITE" id="PS50222"/>
    </source>
</evidence>
<evidence type="ECO:0000256" key="3">
    <source>
        <dbReference type="SAM" id="MobiDB-lite"/>
    </source>
</evidence>
<reference evidence="5 6" key="1">
    <citation type="journal article" date="2018" name="Plant J.">
        <title>Genome sequences of Chlorella sorokiniana UTEX 1602 and Micractinium conductrix SAG 241.80: implications to maltose excretion by a green alga.</title>
        <authorList>
            <person name="Arriola M.B."/>
            <person name="Velmurugan N."/>
            <person name="Zhang Y."/>
            <person name="Plunkett M.H."/>
            <person name="Hondzo H."/>
            <person name="Barney B.M."/>
        </authorList>
    </citation>
    <scope>NUCLEOTIDE SEQUENCE [LARGE SCALE GENOMIC DNA]</scope>
    <source>
        <strain evidence="5 6">SAG 241.80</strain>
    </source>
</reference>
<dbReference type="GO" id="GO:0001578">
    <property type="term" value="P:microtubule bundle formation"/>
    <property type="evidence" value="ECO:0007669"/>
    <property type="project" value="TreeGrafter"/>
</dbReference>
<keyword evidence="5" id="KW-0969">Cilium</keyword>
<keyword evidence="2" id="KW-0106">Calcium</keyword>
<organism evidence="5 6">
    <name type="scientific">Micractinium conductrix</name>
    <dbReference type="NCBI Taxonomy" id="554055"/>
    <lineage>
        <taxon>Eukaryota</taxon>
        <taxon>Viridiplantae</taxon>
        <taxon>Chlorophyta</taxon>
        <taxon>core chlorophytes</taxon>
        <taxon>Trebouxiophyceae</taxon>
        <taxon>Chlorellales</taxon>
        <taxon>Chlorellaceae</taxon>
        <taxon>Chlorella clade</taxon>
        <taxon>Micractinium</taxon>
    </lineage>
</organism>
<evidence type="ECO:0000256" key="2">
    <source>
        <dbReference type="ARBA" id="ARBA00022837"/>
    </source>
</evidence>
<dbReference type="Pfam" id="PF13405">
    <property type="entry name" value="EF-hand_6"/>
    <property type="match status" value="1"/>
</dbReference>
<dbReference type="Gene3D" id="1.10.238.10">
    <property type="entry name" value="EF-hand"/>
    <property type="match status" value="3"/>
</dbReference>
<dbReference type="GO" id="GO:0005509">
    <property type="term" value="F:calcium ion binding"/>
    <property type="evidence" value="ECO:0007669"/>
    <property type="project" value="InterPro"/>
</dbReference>
<dbReference type="AlphaFoldDB" id="A0A2P6VCP5"/>
<evidence type="ECO:0000313" key="6">
    <source>
        <dbReference type="Proteomes" id="UP000239649"/>
    </source>
</evidence>
<keyword evidence="5" id="KW-0282">Flagellum</keyword>
<feature type="region of interest" description="Disordered" evidence="3">
    <location>
        <begin position="216"/>
        <end position="303"/>
    </location>
</feature>
<protein>
    <submittedName>
        <fullName evidence="5">Flagellar associated</fullName>
    </submittedName>
</protein>
<dbReference type="InterPro" id="IPR008907">
    <property type="entry name" value="TPP/p25"/>
</dbReference>
<dbReference type="GO" id="GO:0032273">
    <property type="term" value="P:positive regulation of protein polymerization"/>
    <property type="evidence" value="ECO:0007669"/>
    <property type="project" value="TreeGrafter"/>
</dbReference>
<feature type="domain" description="EF-hand" evidence="4">
    <location>
        <begin position="4"/>
        <end position="39"/>
    </location>
</feature>
<feature type="compositionally biased region" description="Low complexity" evidence="3">
    <location>
        <begin position="226"/>
        <end position="257"/>
    </location>
</feature>
<evidence type="ECO:0000256" key="1">
    <source>
        <dbReference type="ARBA" id="ARBA00010994"/>
    </source>
</evidence>
<gene>
    <name evidence="5" type="ORF">C2E20_4720</name>
</gene>
<dbReference type="PANTHER" id="PTHR12932:SF9">
    <property type="entry name" value="TUBULIN POLYMERIZATION-PROMOTING PROTEIN HOMOLOG"/>
    <property type="match status" value="1"/>
</dbReference>
<dbReference type="GO" id="GO:0015631">
    <property type="term" value="F:tubulin binding"/>
    <property type="evidence" value="ECO:0007669"/>
    <property type="project" value="InterPro"/>
</dbReference>
<dbReference type="InterPro" id="IPR002048">
    <property type="entry name" value="EF_hand_dom"/>
</dbReference>
<comment type="similarity">
    <text evidence="1">Belongs to the TPPP family.</text>
</comment>
<dbReference type="EMBL" id="LHPF02000012">
    <property type="protein sequence ID" value="PSC71858.1"/>
    <property type="molecule type" value="Genomic_DNA"/>
</dbReference>
<dbReference type="GO" id="GO:0005874">
    <property type="term" value="C:microtubule"/>
    <property type="evidence" value="ECO:0007669"/>
    <property type="project" value="TreeGrafter"/>
</dbReference>
<dbReference type="Pfam" id="PF05517">
    <property type="entry name" value="p25-alpha"/>
    <property type="match status" value="2"/>
</dbReference>
<sequence>MVSAPAMTAAEAFARYDRNRTGKIEVEELRALLADLGLLAGRCAADTASFVVQQFALADKMTKDGGLDMAEFGAYYAKVTAPRLLDDLVARMPLQVQALRAAFLSFASFGAPRSFVPPKELDGARFIKLCKETGLVGKALSTTDCDIMFAKCKERSARKITFEQFVDCVGLLASKTGGDLDALIARLGAAGGPCANGVTAAEAVRFHDDVSSYTGVHAARRRSDASDASPVPRRVSGAGAAPAPAPRRTSGAASASPVPRRTSVGAAGRRTSIGAPAAVPAATRRRTSVGSDAPAAAPTPRRRTSLGYRAVGSAAAGIATPGGRASLAGDQSCSPLEAAFRSFASFGAGSSPAAGKVEMDSKQFVKLLRDAGVLGGRLTVTSADLAFTKAKSMGVRRIGFAQFCVALELLAAEKGVDKEEIFAQVSECGGPSLNRTPVAAPAASGLPSEHSTPSMPCLPSVTDASAAPVEAAPAAEQEAADGWAVSAAVEEAALPAADQSSDALAVTAAEDSSAGTWAAEASGNLFAAAQVSEVCEVADVAVDADEEEETREVAADAESFEMASASADAEVASAACMSADSEVAPAMDKLNLSGGSNVIRITATAGGL</sequence>
<dbReference type="SMART" id="SM00054">
    <property type="entry name" value="EFh"/>
    <property type="match status" value="1"/>
</dbReference>
<dbReference type="PROSITE" id="PS00018">
    <property type="entry name" value="EF_HAND_1"/>
    <property type="match status" value="1"/>
</dbReference>
<dbReference type="SUPFAM" id="SSF47473">
    <property type="entry name" value="EF-hand"/>
    <property type="match status" value="3"/>
</dbReference>
<dbReference type="OrthoDB" id="548799at2759"/>
<dbReference type="PANTHER" id="PTHR12932">
    <property type="entry name" value="P25 ALPHA-RELATED"/>
    <property type="match status" value="1"/>
</dbReference>
<dbReference type="InterPro" id="IPR011992">
    <property type="entry name" value="EF-hand-dom_pair"/>
</dbReference>
<name>A0A2P6VCP5_9CHLO</name>
<evidence type="ECO:0000313" key="5">
    <source>
        <dbReference type="EMBL" id="PSC71858.1"/>
    </source>
</evidence>
<keyword evidence="5" id="KW-0966">Cell projection</keyword>